<keyword evidence="3" id="KW-1185">Reference proteome</keyword>
<feature type="chain" id="PRO_5022896623" description="DUF5119 domain-containing protein" evidence="1">
    <location>
        <begin position="23"/>
        <end position="292"/>
    </location>
</feature>
<feature type="signal peptide" evidence="1">
    <location>
        <begin position="1"/>
        <end position="22"/>
    </location>
</feature>
<organism evidence="2 3">
    <name type="scientific">Bacteroides pyogenes</name>
    <dbReference type="NCBI Taxonomy" id="310300"/>
    <lineage>
        <taxon>Bacteria</taxon>
        <taxon>Pseudomonadati</taxon>
        <taxon>Bacteroidota</taxon>
        <taxon>Bacteroidia</taxon>
        <taxon>Bacteroidales</taxon>
        <taxon>Bacteroidaceae</taxon>
        <taxon>Bacteroides</taxon>
    </lineage>
</organism>
<comment type="caution">
    <text evidence="2">The sequence shown here is derived from an EMBL/GenBank/DDBJ whole genome shotgun (WGS) entry which is preliminary data.</text>
</comment>
<proteinExistence type="predicted"/>
<gene>
    <name evidence="2" type="ORF">FNJ60_10565</name>
</gene>
<dbReference type="AlphaFoldDB" id="A0A5D3E9X7"/>
<protein>
    <recommendedName>
        <fullName evidence="4">DUF5119 domain-containing protein</fullName>
    </recommendedName>
</protein>
<dbReference type="Proteomes" id="UP000324383">
    <property type="component" value="Unassembled WGS sequence"/>
</dbReference>
<dbReference type="PROSITE" id="PS51257">
    <property type="entry name" value="PROKAR_LIPOPROTEIN"/>
    <property type="match status" value="1"/>
</dbReference>
<dbReference type="RefSeq" id="WP_148730676.1">
    <property type="nucleotide sequence ID" value="NZ_VKLW01000023.1"/>
</dbReference>
<accession>A0A5D3E9X7</accession>
<sequence>MKMRRIFFLLFFPLFFSSCSFYFTENCDYRGNLKVSLDWDGLWTKVQHPECLRAIIYKENHSVYDGKIHGDTILRDIPAGRVRALFFNPPEDKSFPYFTESEFSLQTFFDGNVRVIEPCPMICSWQRQIEIPIHGTVSEIVSPIPLVKQINFILNIRRNDVSGTVDHIKGYLSGIPTGYSLSRNEPIRSKGTVVFAPKRDNKSSKERYIESFYVLGTNPPHPEKEDIKKKASFFIKLSDGEIQELEIDVSEQLNHFSANIFLCEVTIDITTAVPSIEITSWKEGVWDEFTLS</sequence>
<reference evidence="2 3" key="1">
    <citation type="submission" date="2019-07" db="EMBL/GenBank/DDBJ databases">
        <title>Draft Genome Sequences of Bacteroides pyogenes Strains Isolated from the Uterus Holstein Dairy Cows with Metritis.</title>
        <authorList>
            <person name="Cunha F."/>
            <person name="Galvao K.N."/>
            <person name="Jeon S.J."/>
            <person name="Jeong K.C."/>
        </authorList>
    </citation>
    <scope>NUCLEOTIDE SEQUENCE [LARGE SCALE GENOMIC DNA]</scope>
    <source>
        <strain evidence="2 3">KG-31</strain>
    </source>
</reference>
<name>A0A5D3E9X7_9BACE</name>
<evidence type="ECO:0000313" key="3">
    <source>
        <dbReference type="Proteomes" id="UP000324383"/>
    </source>
</evidence>
<keyword evidence="1" id="KW-0732">Signal</keyword>
<evidence type="ECO:0000313" key="2">
    <source>
        <dbReference type="EMBL" id="TYK32844.1"/>
    </source>
</evidence>
<evidence type="ECO:0000256" key="1">
    <source>
        <dbReference type="SAM" id="SignalP"/>
    </source>
</evidence>
<dbReference type="EMBL" id="VKLW01000023">
    <property type="protein sequence ID" value="TYK32844.1"/>
    <property type="molecule type" value="Genomic_DNA"/>
</dbReference>
<evidence type="ECO:0008006" key="4">
    <source>
        <dbReference type="Google" id="ProtNLM"/>
    </source>
</evidence>